<keyword evidence="2" id="KW-1185">Reference proteome</keyword>
<accession>A0ABM9DGA7</accession>
<dbReference type="EMBL" id="CAKXZS010000003">
    <property type="protein sequence ID" value="CAH2394812.1"/>
    <property type="molecule type" value="Genomic_DNA"/>
</dbReference>
<gene>
    <name evidence="1" type="ORF">MES4922_110256</name>
</gene>
<evidence type="ECO:0000313" key="1">
    <source>
        <dbReference type="EMBL" id="CAH2394812.1"/>
    </source>
</evidence>
<name>A0ABM9DGA7_9HYPH</name>
<reference evidence="1" key="1">
    <citation type="submission" date="2022-03" db="EMBL/GenBank/DDBJ databases">
        <authorList>
            <person name="Brunel B."/>
        </authorList>
    </citation>
    <scope>NUCLEOTIDE SEQUENCE</scope>
    <source>
        <strain evidence="1">STM4922sample</strain>
    </source>
</reference>
<dbReference type="Proteomes" id="UP001152604">
    <property type="component" value="Unassembled WGS sequence"/>
</dbReference>
<sequence length="64" mass="6534">MSVPLCLGAPAGVGILIEFVNHTALSLELKLDVLRLGRVRIARPGGAVTGGAATMIISLHAVSE</sequence>
<organism evidence="1 2">
    <name type="scientific">Mesorhizobium ventifaucium</name>
    <dbReference type="NCBI Taxonomy" id="666020"/>
    <lineage>
        <taxon>Bacteria</taxon>
        <taxon>Pseudomonadati</taxon>
        <taxon>Pseudomonadota</taxon>
        <taxon>Alphaproteobacteria</taxon>
        <taxon>Hyphomicrobiales</taxon>
        <taxon>Phyllobacteriaceae</taxon>
        <taxon>Mesorhizobium</taxon>
    </lineage>
</organism>
<evidence type="ECO:0000313" key="2">
    <source>
        <dbReference type="Proteomes" id="UP001152604"/>
    </source>
</evidence>
<comment type="caution">
    <text evidence="1">The sequence shown here is derived from an EMBL/GenBank/DDBJ whole genome shotgun (WGS) entry which is preliminary data.</text>
</comment>
<protein>
    <submittedName>
        <fullName evidence="1">Uncharacterized protein</fullName>
    </submittedName>
</protein>
<proteinExistence type="predicted"/>